<keyword evidence="3" id="KW-1185">Reference proteome</keyword>
<protein>
    <submittedName>
        <fullName evidence="2">Uncharacterized protein</fullName>
    </submittedName>
</protein>
<dbReference type="VEuPathDB" id="FungiDB:BD410DRAFT_883179"/>
<comment type="similarity">
    <text evidence="1">Belongs to the asaB hydroxylase/desaturase family.</text>
</comment>
<proteinExistence type="inferred from homology"/>
<dbReference type="AlphaFoldDB" id="A0A4Y7PQC3"/>
<evidence type="ECO:0000313" key="2">
    <source>
        <dbReference type="EMBL" id="TDL17574.1"/>
    </source>
</evidence>
<gene>
    <name evidence="2" type="ORF">BD410DRAFT_883179</name>
</gene>
<dbReference type="PANTHER" id="PTHR34598:SF3">
    <property type="entry name" value="OXIDOREDUCTASE AN1597"/>
    <property type="match status" value="1"/>
</dbReference>
<dbReference type="Proteomes" id="UP000294933">
    <property type="component" value="Unassembled WGS sequence"/>
</dbReference>
<sequence>MFETVKGTLVYSVPPADGSKPYINTTNVDPTTGERVTNLGKGAHELEIENLRGKEDSVSLDTAGFQYFKKAAEHTSFADDAEIEKEYYPESVNLLKKLTGASRVVLFDHS</sequence>
<organism evidence="2 3">
    <name type="scientific">Rickenella mellea</name>
    <dbReference type="NCBI Taxonomy" id="50990"/>
    <lineage>
        <taxon>Eukaryota</taxon>
        <taxon>Fungi</taxon>
        <taxon>Dikarya</taxon>
        <taxon>Basidiomycota</taxon>
        <taxon>Agaricomycotina</taxon>
        <taxon>Agaricomycetes</taxon>
        <taxon>Hymenochaetales</taxon>
        <taxon>Rickenellaceae</taxon>
        <taxon>Rickenella</taxon>
    </lineage>
</organism>
<dbReference type="OrthoDB" id="412788at2759"/>
<evidence type="ECO:0000256" key="1">
    <source>
        <dbReference type="ARBA" id="ARBA00023604"/>
    </source>
</evidence>
<reference evidence="2 3" key="1">
    <citation type="submission" date="2018-06" db="EMBL/GenBank/DDBJ databases">
        <title>A transcriptomic atlas of mushroom development highlights an independent origin of complex multicellularity.</title>
        <authorList>
            <consortium name="DOE Joint Genome Institute"/>
            <person name="Krizsan K."/>
            <person name="Almasi E."/>
            <person name="Merenyi Z."/>
            <person name="Sahu N."/>
            <person name="Viragh M."/>
            <person name="Koszo T."/>
            <person name="Mondo S."/>
            <person name="Kiss B."/>
            <person name="Balint B."/>
            <person name="Kues U."/>
            <person name="Barry K."/>
            <person name="Hegedus J.C."/>
            <person name="Henrissat B."/>
            <person name="Johnson J."/>
            <person name="Lipzen A."/>
            <person name="Ohm R."/>
            <person name="Nagy I."/>
            <person name="Pangilinan J."/>
            <person name="Yan J."/>
            <person name="Xiong Y."/>
            <person name="Grigoriev I.V."/>
            <person name="Hibbett D.S."/>
            <person name="Nagy L.G."/>
        </authorList>
    </citation>
    <scope>NUCLEOTIDE SEQUENCE [LARGE SCALE GENOMIC DNA]</scope>
    <source>
        <strain evidence="2 3">SZMC22713</strain>
    </source>
</reference>
<dbReference type="STRING" id="50990.A0A4Y7PQC3"/>
<dbReference type="PANTHER" id="PTHR34598">
    <property type="entry name" value="BLL6449 PROTEIN"/>
    <property type="match status" value="1"/>
</dbReference>
<name>A0A4Y7PQC3_9AGAM</name>
<accession>A0A4Y7PQC3</accession>
<dbReference type="GO" id="GO:0016491">
    <property type="term" value="F:oxidoreductase activity"/>
    <property type="evidence" value="ECO:0007669"/>
    <property type="project" value="InterPro"/>
</dbReference>
<dbReference type="EMBL" id="ML170219">
    <property type="protein sequence ID" value="TDL17574.1"/>
    <property type="molecule type" value="Genomic_DNA"/>
</dbReference>
<dbReference type="InterPro" id="IPR044053">
    <property type="entry name" value="AsaB-like"/>
</dbReference>
<evidence type="ECO:0000313" key="3">
    <source>
        <dbReference type="Proteomes" id="UP000294933"/>
    </source>
</evidence>